<evidence type="ECO:0000259" key="7">
    <source>
        <dbReference type="PROSITE" id="PS50123"/>
    </source>
</evidence>
<dbReference type="PANTHER" id="PTHR24422:SF19">
    <property type="entry name" value="CHEMOTAXIS PROTEIN METHYLTRANSFERASE"/>
    <property type="match status" value="1"/>
</dbReference>
<dbReference type="PIRSF" id="PIRSF000410">
    <property type="entry name" value="CheR"/>
    <property type="match status" value="1"/>
</dbReference>
<feature type="binding site" evidence="6">
    <location>
        <position position="96"/>
    </location>
    <ligand>
        <name>S-adenosyl-L-methionine</name>
        <dbReference type="ChEBI" id="CHEBI:59789"/>
    </ligand>
</feature>
<dbReference type="Gene3D" id="1.10.155.10">
    <property type="entry name" value="Chemotaxis receptor methyltransferase CheR, N-terminal domain"/>
    <property type="match status" value="1"/>
</dbReference>
<evidence type="ECO:0000256" key="2">
    <source>
        <dbReference type="ARBA" id="ARBA00022603"/>
    </source>
</evidence>
<dbReference type="SMART" id="SM00138">
    <property type="entry name" value="MeTrc"/>
    <property type="match status" value="1"/>
</dbReference>
<dbReference type="InterPro" id="IPR029063">
    <property type="entry name" value="SAM-dependent_MTases_sf"/>
</dbReference>
<feature type="binding site" evidence="6">
    <location>
        <position position="160"/>
    </location>
    <ligand>
        <name>S-adenosyl-L-methionine</name>
        <dbReference type="ChEBI" id="CHEBI:59789"/>
    </ligand>
</feature>
<dbReference type="InterPro" id="IPR022641">
    <property type="entry name" value="CheR_N"/>
</dbReference>
<dbReference type="GO" id="GO:0032259">
    <property type="term" value="P:methylation"/>
    <property type="evidence" value="ECO:0007669"/>
    <property type="project" value="UniProtKB-KW"/>
</dbReference>
<evidence type="ECO:0000256" key="6">
    <source>
        <dbReference type="PIRSR" id="PIRSR000410-1"/>
    </source>
</evidence>
<protein>
    <recommendedName>
        <fullName evidence="5">Chemotaxis protein methyltransferase</fullName>
        <ecNumber evidence="5">2.1.1.80</ecNumber>
    </recommendedName>
</protein>
<dbReference type="OrthoDB" id="9816309at2"/>
<name>A0A1M4X040_LOKAT</name>
<keyword evidence="2 5" id="KW-0489">Methyltransferase</keyword>
<evidence type="ECO:0000256" key="4">
    <source>
        <dbReference type="ARBA" id="ARBA00022691"/>
    </source>
</evidence>
<feature type="binding site" evidence="6">
    <location>
        <begin position="234"/>
        <end position="235"/>
    </location>
    <ligand>
        <name>S-adenosyl-L-methionine</name>
        <dbReference type="ChEBI" id="CHEBI:59789"/>
    </ligand>
</feature>
<keyword evidence="3 5" id="KW-0808">Transferase</keyword>
<dbReference type="InterPro" id="IPR026024">
    <property type="entry name" value="Chemotaxis_MeTrfase_CheR"/>
</dbReference>
<dbReference type="EMBL" id="FQUE01000002">
    <property type="protein sequence ID" value="SHE86815.1"/>
    <property type="molecule type" value="Genomic_DNA"/>
</dbReference>
<dbReference type="PANTHER" id="PTHR24422">
    <property type="entry name" value="CHEMOTAXIS PROTEIN METHYLTRANSFERASE"/>
    <property type="match status" value="1"/>
</dbReference>
<accession>A0A1M4X040</accession>
<evidence type="ECO:0000313" key="9">
    <source>
        <dbReference type="Proteomes" id="UP000183987"/>
    </source>
</evidence>
<comment type="catalytic activity">
    <reaction evidence="1 5">
        <text>L-glutamyl-[protein] + S-adenosyl-L-methionine = [protein]-L-glutamate 5-O-methyl ester + S-adenosyl-L-homocysteine</text>
        <dbReference type="Rhea" id="RHEA:24452"/>
        <dbReference type="Rhea" id="RHEA-COMP:10208"/>
        <dbReference type="Rhea" id="RHEA-COMP:10311"/>
        <dbReference type="ChEBI" id="CHEBI:29973"/>
        <dbReference type="ChEBI" id="CHEBI:57856"/>
        <dbReference type="ChEBI" id="CHEBI:59789"/>
        <dbReference type="ChEBI" id="CHEBI:82795"/>
        <dbReference type="EC" id="2.1.1.80"/>
    </reaction>
</comment>
<dbReference type="AlphaFoldDB" id="A0A1M4X040"/>
<keyword evidence="9" id="KW-1185">Reference proteome</keyword>
<dbReference type="STRING" id="366533.SAMN05444339_102296"/>
<feature type="domain" description="CheR-type methyltransferase" evidence="7">
    <location>
        <begin position="22"/>
        <end position="289"/>
    </location>
</feature>
<dbReference type="PRINTS" id="PR00996">
    <property type="entry name" value="CHERMTFRASE"/>
</dbReference>
<evidence type="ECO:0000256" key="3">
    <source>
        <dbReference type="ARBA" id="ARBA00022679"/>
    </source>
</evidence>
<dbReference type="Pfam" id="PF01739">
    <property type="entry name" value="CheR"/>
    <property type="match status" value="1"/>
</dbReference>
<dbReference type="RefSeq" id="WP_072856429.1">
    <property type="nucleotide sequence ID" value="NZ_FQUE01000002.1"/>
</dbReference>
<dbReference type="SUPFAM" id="SSF47757">
    <property type="entry name" value="Chemotaxis receptor methyltransferase CheR, N-terminal domain"/>
    <property type="match status" value="1"/>
</dbReference>
<feature type="binding site" evidence="6">
    <location>
        <position position="92"/>
    </location>
    <ligand>
        <name>S-adenosyl-L-methionine</name>
        <dbReference type="ChEBI" id="CHEBI:59789"/>
    </ligand>
</feature>
<dbReference type="SUPFAM" id="SSF53335">
    <property type="entry name" value="S-adenosyl-L-methionine-dependent methyltransferases"/>
    <property type="match status" value="1"/>
</dbReference>
<gene>
    <name evidence="8" type="ORF">SAMN05444339_102296</name>
</gene>
<sequence length="289" mass="32498">MTSLPLTIPSGPEPGGPMTCDEHSFRAIAALLHDETGIHLPEDNTSLVVSRLIKHLRRLKLPDFAAYVRWINEPAHRDDRDLMITALTTNTTHFFREGYHFDIFVKVVLPDLRAAAEDGGRVRLWSAGCSSGEEAYSLAATLLHHWPTAVQHDVRILATDISAECLETAERAEYARERLNPVPDAIRSLMLSEATPDSAVVRMPKVLRDLVTVRYLNFVTPWPTRGPFQTIFCRNVAIYMDEQTQGRVFTGLADLLAPQGLLFIGHSERLPPSLSHRLTMIDRTTFKHN</sequence>
<dbReference type="InterPro" id="IPR036804">
    <property type="entry name" value="CheR_N_sf"/>
</dbReference>
<organism evidence="8 9">
    <name type="scientific">Loktanella atrilutea</name>
    <dbReference type="NCBI Taxonomy" id="366533"/>
    <lineage>
        <taxon>Bacteria</taxon>
        <taxon>Pseudomonadati</taxon>
        <taxon>Pseudomonadota</taxon>
        <taxon>Alphaproteobacteria</taxon>
        <taxon>Rhodobacterales</taxon>
        <taxon>Roseobacteraceae</taxon>
        <taxon>Loktanella</taxon>
    </lineage>
</organism>
<dbReference type="InterPro" id="IPR050903">
    <property type="entry name" value="Bact_Chemotaxis_MeTrfase"/>
</dbReference>
<dbReference type="EC" id="2.1.1.80" evidence="5"/>
<dbReference type="PROSITE" id="PS50123">
    <property type="entry name" value="CHER"/>
    <property type="match status" value="1"/>
</dbReference>
<evidence type="ECO:0000313" key="8">
    <source>
        <dbReference type="EMBL" id="SHE86815.1"/>
    </source>
</evidence>
<dbReference type="Proteomes" id="UP000183987">
    <property type="component" value="Unassembled WGS sequence"/>
</dbReference>
<proteinExistence type="predicted"/>
<keyword evidence="4 5" id="KW-0949">S-adenosyl-L-methionine</keyword>
<dbReference type="Gene3D" id="3.40.50.150">
    <property type="entry name" value="Vaccinia Virus protein VP39"/>
    <property type="match status" value="1"/>
</dbReference>
<dbReference type="InterPro" id="IPR022642">
    <property type="entry name" value="CheR_C"/>
</dbReference>
<evidence type="ECO:0000256" key="1">
    <source>
        <dbReference type="ARBA" id="ARBA00001541"/>
    </source>
</evidence>
<feature type="binding site" evidence="6">
    <location>
        <position position="134"/>
    </location>
    <ligand>
        <name>S-adenosyl-L-methionine</name>
        <dbReference type="ChEBI" id="CHEBI:59789"/>
    </ligand>
</feature>
<dbReference type="GO" id="GO:0008983">
    <property type="term" value="F:protein-glutamate O-methyltransferase activity"/>
    <property type="evidence" value="ECO:0007669"/>
    <property type="project" value="UniProtKB-EC"/>
</dbReference>
<reference evidence="9" key="1">
    <citation type="submission" date="2016-11" db="EMBL/GenBank/DDBJ databases">
        <authorList>
            <person name="Varghese N."/>
            <person name="Submissions S."/>
        </authorList>
    </citation>
    <scope>NUCLEOTIDE SEQUENCE [LARGE SCALE GENOMIC DNA]</scope>
    <source>
        <strain evidence="9">DSM 29326</strain>
    </source>
</reference>
<comment type="function">
    <text evidence="5">Methylation of the membrane-bound methyl-accepting chemotaxis proteins (MCP) to form gamma-glutamyl methyl ester residues in MCP.</text>
</comment>
<dbReference type="InterPro" id="IPR000780">
    <property type="entry name" value="CheR_MeTrfase"/>
</dbReference>
<dbReference type="Pfam" id="PF03705">
    <property type="entry name" value="CheR_N"/>
    <property type="match status" value="1"/>
</dbReference>
<evidence type="ECO:0000256" key="5">
    <source>
        <dbReference type="PIRNR" id="PIRNR000410"/>
    </source>
</evidence>
<feature type="binding site" evidence="6">
    <location>
        <position position="90"/>
    </location>
    <ligand>
        <name>S-adenosyl-L-methionine</name>
        <dbReference type="ChEBI" id="CHEBI:59789"/>
    </ligand>
</feature>